<organism evidence="1 2">
    <name type="scientific">Bacillus benzoevorans</name>
    <dbReference type="NCBI Taxonomy" id="1456"/>
    <lineage>
        <taxon>Bacteria</taxon>
        <taxon>Bacillati</taxon>
        <taxon>Bacillota</taxon>
        <taxon>Bacilli</taxon>
        <taxon>Bacillales</taxon>
        <taxon>Bacillaceae</taxon>
        <taxon>Bacillus</taxon>
    </lineage>
</organism>
<evidence type="ECO:0000313" key="2">
    <source>
        <dbReference type="Proteomes" id="UP000531594"/>
    </source>
</evidence>
<accession>A0A7X0HVN6</accession>
<dbReference type="AlphaFoldDB" id="A0A7X0HVN6"/>
<comment type="caution">
    <text evidence="1">The sequence shown here is derived from an EMBL/GenBank/DDBJ whole genome shotgun (WGS) entry which is preliminary data.</text>
</comment>
<dbReference type="Proteomes" id="UP000531594">
    <property type="component" value="Unassembled WGS sequence"/>
</dbReference>
<keyword evidence="2" id="KW-1185">Reference proteome</keyword>
<sequence length="78" mass="8711">MNEKEFAKEVKNKGQATVGLKYGTIDPVYSSGKPRVLFDGEETIGQKTYPYLKWYTPVAGDRVAVFSGVILGDVEFEF</sequence>
<dbReference type="RefSeq" id="WP_184527467.1">
    <property type="nucleotide sequence ID" value="NZ_JACHGK010000011.1"/>
</dbReference>
<proteinExistence type="predicted"/>
<evidence type="ECO:0000313" key="1">
    <source>
        <dbReference type="EMBL" id="MBB6446451.1"/>
    </source>
</evidence>
<dbReference type="EMBL" id="JACHGK010000011">
    <property type="protein sequence ID" value="MBB6446451.1"/>
    <property type="molecule type" value="Genomic_DNA"/>
</dbReference>
<protein>
    <submittedName>
        <fullName evidence="1">Uncharacterized protein</fullName>
    </submittedName>
</protein>
<gene>
    <name evidence="1" type="ORF">HNR53_003110</name>
</gene>
<name>A0A7X0HVN6_9BACI</name>
<reference evidence="1 2" key="1">
    <citation type="submission" date="2020-08" db="EMBL/GenBank/DDBJ databases">
        <title>Genomic Encyclopedia of Type Strains, Phase IV (KMG-IV): sequencing the most valuable type-strain genomes for metagenomic binning, comparative biology and taxonomic classification.</title>
        <authorList>
            <person name="Goeker M."/>
        </authorList>
    </citation>
    <scope>NUCLEOTIDE SEQUENCE [LARGE SCALE GENOMIC DNA]</scope>
    <source>
        <strain evidence="1 2">DSM 5391</strain>
    </source>
</reference>